<dbReference type="STRING" id="388280.SAMN04488057_103113"/>
<dbReference type="AlphaFoldDB" id="A0A1M7L4U4"/>
<dbReference type="Proteomes" id="UP000184513">
    <property type="component" value="Unassembled WGS sequence"/>
</dbReference>
<protein>
    <submittedName>
        <fullName evidence="1">Uncharacterized protein</fullName>
    </submittedName>
</protein>
<sequence length="84" mass="10034">MEKNYKYHFLYTIFEVSDSNKVNGIFWTRFMVFLKTDLKGWIERKGIEAIGSEEFLVSWLFFNVGFVRGFLKMETPAFFLQVSL</sequence>
<reference evidence="1 2" key="1">
    <citation type="submission" date="2016-11" db="EMBL/GenBank/DDBJ databases">
        <authorList>
            <person name="Jaros S."/>
            <person name="Januszkiewicz K."/>
            <person name="Wedrychowicz H."/>
        </authorList>
    </citation>
    <scope>NUCLEOTIDE SEQUENCE [LARGE SCALE GENOMIC DNA]</scope>
    <source>
        <strain evidence="1 2">CGMCC 1.6102</strain>
    </source>
</reference>
<proteinExistence type="predicted"/>
<organism evidence="1 2">
    <name type="scientific">Cyclobacterium lianum</name>
    <dbReference type="NCBI Taxonomy" id="388280"/>
    <lineage>
        <taxon>Bacteria</taxon>
        <taxon>Pseudomonadati</taxon>
        <taxon>Bacteroidota</taxon>
        <taxon>Cytophagia</taxon>
        <taxon>Cytophagales</taxon>
        <taxon>Cyclobacteriaceae</taxon>
        <taxon>Cyclobacterium</taxon>
    </lineage>
</organism>
<keyword evidence="2" id="KW-1185">Reference proteome</keyword>
<gene>
    <name evidence="1" type="ORF">SAMN04488057_103113</name>
</gene>
<accession>A0A1M7L4U4</accession>
<dbReference type="EMBL" id="FRCY01000003">
    <property type="protein sequence ID" value="SHM73130.1"/>
    <property type="molecule type" value="Genomic_DNA"/>
</dbReference>
<evidence type="ECO:0000313" key="1">
    <source>
        <dbReference type="EMBL" id="SHM73130.1"/>
    </source>
</evidence>
<evidence type="ECO:0000313" key="2">
    <source>
        <dbReference type="Proteomes" id="UP000184513"/>
    </source>
</evidence>
<name>A0A1M7L4U4_9BACT</name>